<gene>
    <name evidence="2" type="ORF">LY79DRAFT_576381</name>
</gene>
<dbReference type="AlphaFoldDB" id="A0AAD8QAK7"/>
<name>A0AAD8QAK7_9PEZI</name>
<reference evidence="2" key="1">
    <citation type="submission" date="2021-06" db="EMBL/GenBank/DDBJ databases">
        <title>Comparative genomics, transcriptomics and evolutionary studies reveal genomic signatures of adaptation to plant cell wall in hemibiotrophic fungi.</title>
        <authorList>
            <consortium name="DOE Joint Genome Institute"/>
            <person name="Baroncelli R."/>
            <person name="Diaz J.F."/>
            <person name="Benocci T."/>
            <person name="Peng M."/>
            <person name="Battaglia E."/>
            <person name="Haridas S."/>
            <person name="Andreopoulos W."/>
            <person name="Labutti K."/>
            <person name="Pangilinan J."/>
            <person name="Floch G.L."/>
            <person name="Makela M.R."/>
            <person name="Henrissat B."/>
            <person name="Grigoriev I.V."/>
            <person name="Crouch J.A."/>
            <person name="De Vries R.P."/>
            <person name="Sukno S.A."/>
            <person name="Thon M.R."/>
        </authorList>
    </citation>
    <scope>NUCLEOTIDE SEQUENCE</scope>
    <source>
        <strain evidence="2">CBS 125086</strain>
    </source>
</reference>
<feature type="compositionally biased region" description="Low complexity" evidence="1">
    <location>
        <begin position="17"/>
        <end position="38"/>
    </location>
</feature>
<dbReference type="GeneID" id="85444029"/>
<organism evidence="2 3">
    <name type="scientific">Colletotrichum navitas</name>
    <dbReference type="NCBI Taxonomy" id="681940"/>
    <lineage>
        <taxon>Eukaryota</taxon>
        <taxon>Fungi</taxon>
        <taxon>Dikarya</taxon>
        <taxon>Ascomycota</taxon>
        <taxon>Pezizomycotina</taxon>
        <taxon>Sordariomycetes</taxon>
        <taxon>Hypocreomycetidae</taxon>
        <taxon>Glomerellales</taxon>
        <taxon>Glomerellaceae</taxon>
        <taxon>Colletotrichum</taxon>
        <taxon>Colletotrichum graminicola species complex</taxon>
    </lineage>
</organism>
<protein>
    <submittedName>
        <fullName evidence="2">Uncharacterized protein</fullName>
    </submittedName>
</protein>
<accession>A0AAD8QAK7</accession>
<dbReference type="Proteomes" id="UP001230504">
    <property type="component" value="Unassembled WGS sequence"/>
</dbReference>
<evidence type="ECO:0000313" key="2">
    <source>
        <dbReference type="EMBL" id="KAK1598077.1"/>
    </source>
</evidence>
<comment type="caution">
    <text evidence="2">The sequence shown here is derived from an EMBL/GenBank/DDBJ whole genome shotgun (WGS) entry which is preliminary data.</text>
</comment>
<feature type="region of interest" description="Disordered" evidence="1">
    <location>
        <begin position="17"/>
        <end position="44"/>
    </location>
</feature>
<dbReference type="RefSeq" id="XP_060418822.1">
    <property type="nucleotide sequence ID" value="XM_060559789.1"/>
</dbReference>
<sequence>MQSSRFQSITSRFSPSTLRTTFRRSSSASSRASSDRGSYTTTASSPVSTINSIVFSQPSMLDLEEERKSFGSELSILEPRPVVYFGSVEERIGSLHKRRILELRFEFGAGRLEPGMLVNGLTGALRENAARALGPNSSTENVTKRQTAAGFDCFPELTP</sequence>
<dbReference type="EMBL" id="JAHLJV010000006">
    <property type="protein sequence ID" value="KAK1598077.1"/>
    <property type="molecule type" value="Genomic_DNA"/>
</dbReference>
<proteinExistence type="predicted"/>
<evidence type="ECO:0000313" key="3">
    <source>
        <dbReference type="Proteomes" id="UP001230504"/>
    </source>
</evidence>
<keyword evidence="3" id="KW-1185">Reference proteome</keyword>
<evidence type="ECO:0000256" key="1">
    <source>
        <dbReference type="SAM" id="MobiDB-lite"/>
    </source>
</evidence>